<keyword evidence="4" id="KW-0175">Coiled coil</keyword>
<dbReference type="InterPro" id="IPR001680">
    <property type="entry name" value="WD40_rpt"/>
</dbReference>
<gene>
    <name evidence="10" type="ORF">ALAG00032_LOCUS5000</name>
</gene>
<reference evidence="10" key="1">
    <citation type="submission" date="2021-01" db="EMBL/GenBank/DDBJ databases">
        <authorList>
            <person name="Corre E."/>
            <person name="Pelletier E."/>
            <person name="Niang G."/>
            <person name="Scheremetjew M."/>
            <person name="Finn R."/>
            <person name="Kale V."/>
            <person name="Holt S."/>
            <person name="Cochrane G."/>
            <person name="Meng A."/>
            <person name="Brown T."/>
            <person name="Cohen L."/>
        </authorList>
    </citation>
    <scope>NUCLEOTIDE SEQUENCE</scope>
    <source>
        <strain evidence="10">CCMP1510</strain>
    </source>
</reference>
<evidence type="ECO:0000256" key="4">
    <source>
        <dbReference type="ARBA" id="ARBA00023054"/>
    </source>
</evidence>
<feature type="compositionally biased region" description="Low complexity" evidence="8">
    <location>
        <begin position="410"/>
        <end position="421"/>
    </location>
</feature>
<dbReference type="PROSITE" id="PS50082">
    <property type="entry name" value="WD_REPEATS_2"/>
    <property type="match status" value="2"/>
</dbReference>
<dbReference type="InterPro" id="IPR015943">
    <property type="entry name" value="WD40/YVTN_repeat-like_dom_sf"/>
</dbReference>
<dbReference type="SUPFAM" id="SSF50978">
    <property type="entry name" value="WD40 repeat-like"/>
    <property type="match status" value="1"/>
</dbReference>
<dbReference type="Gene3D" id="2.130.10.10">
    <property type="entry name" value="YVTN repeat-like/Quinoprotein amine dehydrogenase"/>
    <property type="match status" value="1"/>
</dbReference>
<evidence type="ECO:0000256" key="7">
    <source>
        <dbReference type="RuleBase" id="RU280818"/>
    </source>
</evidence>
<dbReference type="InterPro" id="IPR019775">
    <property type="entry name" value="WD40_repeat_CS"/>
</dbReference>
<evidence type="ECO:0000313" key="10">
    <source>
        <dbReference type="EMBL" id="CAE0364259.1"/>
    </source>
</evidence>
<evidence type="ECO:0000256" key="6">
    <source>
        <dbReference type="PROSITE-ProRule" id="PRU00221"/>
    </source>
</evidence>
<keyword evidence="5" id="KW-0009">Actin-binding</keyword>
<comment type="similarity">
    <text evidence="1 7">Belongs to the WD repeat coronin family.</text>
</comment>
<evidence type="ECO:0000256" key="5">
    <source>
        <dbReference type="ARBA" id="ARBA00023203"/>
    </source>
</evidence>
<dbReference type="FunFam" id="2.130.10.10:FF:000502">
    <property type="entry name" value="Coronin"/>
    <property type="match status" value="1"/>
</dbReference>
<evidence type="ECO:0000256" key="3">
    <source>
        <dbReference type="ARBA" id="ARBA00022737"/>
    </source>
</evidence>
<organism evidence="10">
    <name type="scientific">Aureoumbra lagunensis</name>
    <dbReference type="NCBI Taxonomy" id="44058"/>
    <lineage>
        <taxon>Eukaryota</taxon>
        <taxon>Sar</taxon>
        <taxon>Stramenopiles</taxon>
        <taxon>Ochrophyta</taxon>
        <taxon>Pelagophyceae</taxon>
        <taxon>Pelagomonadales</taxon>
        <taxon>Aureoumbra</taxon>
    </lineage>
</organism>
<keyword evidence="3 7" id="KW-0677">Repeat</keyword>
<keyword evidence="2 6" id="KW-0853">WD repeat</keyword>
<feature type="repeat" description="WD" evidence="6">
    <location>
        <begin position="75"/>
        <end position="117"/>
    </location>
</feature>
<dbReference type="Pfam" id="PF00400">
    <property type="entry name" value="WD40"/>
    <property type="match status" value="3"/>
</dbReference>
<dbReference type="InterPro" id="IPR015505">
    <property type="entry name" value="Coronin"/>
</dbReference>
<name>A0A7S3NJE3_9STRA</name>
<feature type="region of interest" description="Disordered" evidence="8">
    <location>
        <begin position="403"/>
        <end position="423"/>
    </location>
</feature>
<dbReference type="SMART" id="SM00320">
    <property type="entry name" value="WD40"/>
    <property type="match status" value="4"/>
</dbReference>
<protein>
    <recommendedName>
        <fullName evidence="7">Coronin</fullName>
    </recommendedName>
</protein>
<sequence>MSGFVRNSKYRHVFVDPPKKEETYTGFRLSTATGEQSYIKGNTKFFALALQGGGGPVAIVDYKDKGHYKTGAPIIGGHKGAVLDLDFNPFHEHILASCSDDTTIKIWGIPQEGLTETISEPLVDLHGHGRKVTLIKFHPTANSVLGSVSADHTLKIWDIEKGCEIFSGETHPDLIQDIAWNYDGSYYATSCKDKIVRVGDPRANTTILELKTPHEGAKSTKLSFLGDKPQFISVGFTRQSQRQLKMWDIRDTSKPAFKVDLDQAAGVIIPYYDVDTSILYLCGKGDGNIRYYEVNTENKRSPIFALSEYRSTTAAKGCSFIPKRGLNVMACETARCLKLVSQGGQGAVEPLSFIVPRKSDAFQEDIFPPTFNGNPAVTADEWLAGASKFPPKSPLDPSLKGSIGLAADPTNAGGTTNSNNTKKPAFIPAKTPAQLQAELNLANKKIEILTKRLQDAGLSADT</sequence>
<dbReference type="InterPro" id="IPR036322">
    <property type="entry name" value="WD40_repeat_dom_sf"/>
</dbReference>
<evidence type="ECO:0000256" key="1">
    <source>
        <dbReference type="ARBA" id="ARBA00009482"/>
    </source>
</evidence>
<proteinExistence type="inferred from homology"/>
<feature type="repeat" description="WD" evidence="6">
    <location>
        <begin position="125"/>
        <end position="167"/>
    </location>
</feature>
<dbReference type="SMART" id="SM01167">
    <property type="entry name" value="DUF1900"/>
    <property type="match status" value="1"/>
</dbReference>
<evidence type="ECO:0000256" key="2">
    <source>
        <dbReference type="ARBA" id="ARBA00022574"/>
    </source>
</evidence>
<feature type="domain" description="DUF1899" evidence="9">
    <location>
        <begin position="3"/>
        <end position="66"/>
    </location>
</feature>
<accession>A0A7S3NJE3</accession>
<dbReference type="Pfam" id="PF08953">
    <property type="entry name" value="DUF1899"/>
    <property type="match status" value="1"/>
</dbReference>
<dbReference type="PANTHER" id="PTHR10856">
    <property type="entry name" value="CORONIN"/>
    <property type="match status" value="1"/>
</dbReference>
<dbReference type="SMART" id="SM01166">
    <property type="entry name" value="DUF1899"/>
    <property type="match status" value="1"/>
</dbReference>
<dbReference type="InterPro" id="IPR015048">
    <property type="entry name" value="DUF1899"/>
</dbReference>
<dbReference type="EMBL" id="HBIJ01007100">
    <property type="protein sequence ID" value="CAE0364259.1"/>
    <property type="molecule type" value="Transcribed_RNA"/>
</dbReference>
<dbReference type="PROSITE" id="PS50294">
    <property type="entry name" value="WD_REPEATS_REGION"/>
    <property type="match status" value="2"/>
</dbReference>
<evidence type="ECO:0000256" key="8">
    <source>
        <dbReference type="SAM" id="MobiDB-lite"/>
    </source>
</evidence>
<dbReference type="GO" id="GO:0007015">
    <property type="term" value="P:actin filament organization"/>
    <property type="evidence" value="ECO:0007669"/>
    <property type="project" value="TreeGrafter"/>
</dbReference>
<dbReference type="PROSITE" id="PS00678">
    <property type="entry name" value="WD_REPEATS_1"/>
    <property type="match status" value="1"/>
</dbReference>
<dbReference type="PANTHER" id="PTHR10856:SF0">
    <property type="entry name" value="CORONIN"/>
    <property type="match status" value="1"/>
</dbReference>
<dbReference type="AlphaFoldDB" id="A0A7S3NJE3"/>
<evidence type="ECO:0000259" key="9">
    <source>
        <dbReference type="SMART" id="SM01166"/>
    </source>
</evidence>
<dbReference type="Pfam" id="PF16300">
    <property type="entry name" value="WD40_4"/>
    <property type="match status" value="1"/>
</dbReference>
<dbReference type="GO" id="GO:0051015">
    <property type="term" value="F:actin filament binding"/>
    <property type="evidence" value="ECO:0007669"/>
    <property type="project" value="TreeGrafter"/>
</dbReference>